<evidence type="ECO:0000313" key="1">
    <source>
        <dbReference type="EMBL" id="KAK8833948.1"/>
    </source>
</evidence>
<dbReference type="PANTHER" id="PTHR12111:SF1">
    <property type="entry name" value="SPLICING FACTOR YJU2"/>
    <property type="match status" value="1"/>
</dbReference>
<gene>
    <name evidence="1" type="ORF">M9Y10_037674</name>
</gene>
<accession>A0ABR2GJ47</accession>
<feature type="non-terminal residue" evidence="1">
    <location>
        <position position="1"/>
    </location>
</feature>
<evidence type="ECO:0000313" key="2">
    <source>
        <dbReference type="Proteomes" id="UP001470230"/>
    </source>
</evidence>
<keyword evidence="2" id="KW-1185">Reference proteome</keyword>
<organism evidence="1 2">
    <name type="scientific">Tritrichomonas musculus</name>
    <dbReference type="NCBI Taxonomy" id="1915356"/>
    <lineage>
        <taxon>Eukaryota</taxon>
        <taxon>Metamonada</taxon>
        <taxon>Parabasalia</taxon>
        <taxon>Tritrichomonadida</taxon>
        <taxon>Tritrichomonadidae</taxon>
        <taxon>Tritrichomonas</taxon>
    </lineage>
</organism>
<reference evidence="1 2" key="1">
    <citation type="submission" date="2024-04" db="EMBL/GenBank/DDBJ databases">
        <title>Tritrichomonas musculus Genome.</title>
        <authorList>
            <person name="Alves-Ferreira E."/>
            <person name="Grigg M."/>
            <person name="Lorenzi H."/>
            <person name="Galac M."/>
        </authorList>
    </citation>
    <scope>NUCLEOTIDE SEQUENCE [LARGE SCALE GENOMIC DNA]</scope>
    <source>
        <strain evidence="1 2">EAF2021</strain>
    </source>
</reference>
<dbReference type="InterPro" id="IPR007590">
    <property type="entry name" value="Saf4/Yju2"/>
</dbReference>
<dbReference type="EMBL" id="JAPFFF010000571">
    <property type="protein sequence ID" value="KAK8833948.1"/>
    <property type="molecule type" value="Genomic_DNA"/>
</dbReference>
<proteinExistence type="predicted"/>
<protein>
    <submittedName>
        <fullName evidence="1">Coiled-coil domain-containing protein 94</fullName>
    </submittedName>
</protein>
<dbReference type="Pfam" id="PF04502">
    <property type="entry name" value="Saf4_Yju2"/>
    <property type="match status" value="1"/>
</dbReference>
<dbReference type="PANTHER" id="PTHR12111">
    <property type="entry name" value="SPLICING FACTOR YJU2"/>
    <property type="match status" value="1"/>
</dbReference>
<sequence>NCYSEIIFRTDPEHSDYIIESGATRHFEPWKKVQMENIEEEKARLQNSAIEVLESETKNKDHELLQTEELERLVTKEHKHKKLKIKDIRKIHQEENDKKKEEDLTAEDLKALESFRPNNSQVPQKPQTIKKTIHVNPSFFSKSPTGLLDYELSD</sequence>
<dbReference type="Proteomes" id="UP001470230">
    <property type="component" value="Unassembled WGS sequence"/>
</dbReference>
<comment type="caution">
    <text evidence="1">The sequence shown here is derived from an EMBL/GenBank/DDBJ whole genome shotgun (WGS) entry which is preliminary data.</text>
</comment>
<name>A0ABR2GJ47_9EUKA</name>